<evidence type="ECO:0000256" key="4">
    <source>
        <dbReference type="ARBA" id="ARBA00022989"/>
    </source>
</evidence>
<keyword evidence="3 6" id="KW-0812">Transmembrane</keyword>
<dbReference type="InterPro" id="IPR050833">
    <property type="entry name" value="Poly_Biosynth_Transport"/>
</dbReference>
<comment type="subcellular location">
    <subcellularLocation>
        <location evidence="1">Cell membrane</location>
        <topology evidence="1">Multi-pass membrane protein</topology>
    </subcellularLocation>
</comment>
<dbReference type="EMBL" id="JABAFG010000014">
    <property type="protein sequence ID" value="NME28719.1"/>
    <property type="molecule type" value="Genomic_DNA"/>
</dbReference>
<evidence type="ECO:0000256" key="3">
    <source>
        <dbReference type="ARBA" id="ARBA00022692"/>
    </source>
</evidence>
<feature type="transmembrane region" description="Helical" evidence="6">
    <location>
        <begin position="341"/>
        <end position="359"/>
    </location>
</feature>
<feature type="transmembrane region" description="Helical" evidence="6">
    <location>
        <begin position="310"/>
        <end position="329"/>
    </location>
</feature>
<feature type="transmembrane region" description="Helical" evidence="6">
    <location>
        <begin position="157"/>
        <end position="179"/>
    </location>
</feature>
<keyword evidence="4 6" id="KW-1133">Transmembrane helix</keyword>
<evidence type="ECO:0000256" key="6">
    <source>
        <dbReference type="SAM" id="Phobius"/>
    </source>
</evidence>
<comment type="caution">
    <text evidence="7">The sequence shown here is derived from an EMBL/GenBank/DDBJ whole genome shotgun (WGS) entry which is preliminary data.</text>
</comment>
<dbReference type="AlphaFoldDB" id="A0A848C099"/>
<feature type="transmembrane region" description="Helical" evidence="6">
    <location>
        <begin position="185"/>
        <end position="206"/>
    </location>
</feature>
<gene>
    <name evidence="7" type="ORF">HF872_08840</name>
</gene>
<reference evidence="7 8" key="1">
    <citation type="submission" date="2020-04" db="EMBL/GenBank/DDBJ databases">
        <authorList>
            <person name="Hitch T.C.A."/>
            <person name="Wylensek D."/>
            <person name="Clavel T."/>
        </authorList>
    </citation>
    <scope>NUCLEOTIDE SEQUENCE [LARGE SCALE GENOMIC DNA]</scope>
    <source>
        <strain evidence="7 8">Oil-RF-744-FAT-WT-6-1</strain>
    </source>
</reference>
<evidence type="ECO:0008006" key="9">
    <source>
        <dbReference type="Google" id="ProtNLM"/>
    </source>
</evidence>
<keyword evidence="2" id="KW-1003">Cell membrane</keyword>
<feature type="transmembrane region" description="Helical" evidence="6">
    <location>
        <begin position="379"/>
        <end position="406"/>
    </location>
</feature>
<dbReference type="PANTHER" id="PTHR30250:SF11">
    <property type="entry name" value="O-ANTIGEN TRANSPORTER-RELATED"/>
    <property type="match status" value="1"/>
</dbReference>
<dbReference type="PANTHER" id="PTHR30250">
    <property type="entry name" value="PST FAMILY PREDICTED COLANIC ACID TRANSPORTER"/>
    <property type="match status" value="1"/>
</dbReference>
<evidence type="ECO:0000256" key="5">
    <source>
        <dbReference type="ARBA" id="ARBA00023136"/>
    </source>
</evidence>
<dbReference type="Proteomes" id="UP000591071">
    <property type="component" value="Unassembled WGS sequence"/>
</dbReference>
<evidence type="ECO:0000256" key="1">
    <source>
        <dbReference type="ARBA" id="ARBA00004651"/>
    </source>
</evidence>
<dbReference type="RefSeq" id="WP_170087739.1">
    <property type="nucleotide sequence ID" value="NZ_JABAFG010000014.1"/>
</dbReference>
<dbReference type="GO" id="GO:0005886">
    <property type="term" value="C:plasma membrane"/>
    <property type="evidence" value="ECO:0007669"/>
    <property type="project" value="UniProtKB-SubCell"/>
</dbReference>
<feature type="transmembrane region" description="Helical" evidence="6">
    <location>
        <begin position="466"/>
        <end position="489"/>
    </location>
</feature>
<proteinExistence type="predicted"/>
<evidence type="ECO:0000313" key="7">
    <source>
        <dbReference type="EMBL" id="NME28719.1"/>
    </source>
</evidence>
<feature type="transmembrane region" description="Helical" evidence="6">
    <location>
        <begin position="93"/>
        <end position="116"/>
    </location>
</feature>
<feature type="transmembrane region" description="Helical" evidence="6">
    <location>
        <begin position="128"/>
        <end position="145"/>
    </location>
</feature>
<keyword evidence="5 6" id="KW-0472">Membrane</keyword>
<evidence type="ECO:0000313" key="8">
    <source>
        <dbReference type="Proteomes" id="UP000591071"/>
    </source>
</evidence>
<feature type="transmembrane region" description="Helical" evidence="6">
    <location>
        <begin position="12"/>
        <end position="36"/>
    </location>
</feature>
<organism evidence="7 8">
    <name type="scientific">Megasphaera hexanoica</name>
    <dbReference type="NCBI Taxonomy" id="1675036"/>
    <lineage>
        <taxon>Bacteria</taxon>
        <taxon>Bacillati</taxon>
        <taxon>Bacillota</taxon>
        <taxon>Negativicutes</taxon>
        <taxon>Veillonellales</taxon>
        <taxon>Veillonellaceae</taxon>
        <taxon>Megasphaera</taxon>
    </lineage>
</organism>
<feature type="transmembrane region" description="Helical" evidence="6">
    <location>
        <begin position="435"/>
        <end position="454"/>
    </location>
</feature>
<feature type="transmembrane region" description="Helical" evidence="6">
    <location>
        <begin position="257"/>
        <end position="276"/>
    </location>
</feature>
<protein>
    <recommendedName>
        <fullName evidence="9">Sugar translocase</fullName>
    </recommendedName>
</protein>
<sequence>MAKSRTQYSIVNALTGAVSQGSIVLLGFISRTAFIWFLPLEYLGIQGLFTNVLTVLSFAELGIGEAMVYALYKPMKEIKHTKICQLMNFYKKAYRYVALIIFFMGSVISFFIDFFVDSKPDIPENFQLIFLLFVINSACSYLFSYKRSILLVDQKRYVVTACHQFFITLQTILQIMFLYVTHDYFTFLIIQIMGTIGDNICISRYVDTKYPFLKETIVKRLSHVEEKSIFINVKALALTKISGVISNGCTNIIISKVLGLVTVGIASNYLLIVNAINGVLWTGFTGISSSIGNLNVDATIEKKRQIFDQLFLLSFWIYTCACVCILVLINPFINIWLGNQFLLPESVVFAIVWYIYIGGVNYPAYSFRTTLGYFTQVQYIFLIGSVLNVIISIIGGLKFGLLGIFLGSPIARIMTSEIADGYYVYKWGLNINPWIYFRNYFLYFILYLICYYLSKTGVGLIPLSGVIGILVKMIVVLIITNITLIVVFCKNKNFHAIIQRLWNFK</sequence>
<evidence type="ECO:0000256" key="2">
    <source>
        <dbReference type="ARBA" id="ARBA00022475"/>
    </source>
</evidence>
<name>A0A848C099_9FIRM</name>
<feature type="transmembrane region" description="Helical" evidence="6">
    <location>
        <begin position="48"/>
        <end position="72"/>
    </location>
</feature>
<accession>A0A848C099</accession>